<evidence type="ECO:0000313" key="2">
    <source>
        <dbReference type="EMBL" id="AXY73878.1"/>
    </source>
</evidence>
<dbReference type="Gene3D" id="2.60.120.10">
    <property type="entry name" value="Jelly Rolls"/>
    <property type="match status" value="1"/>
</dbReference>
<protein>
    <recommendedName>
        <fullName evidence="4">Cupin domain-containing protein</fullName>
    </recommendedName>
</protein>
<keyword evidence="3" id="KW-1185">Reference proteome</keyword>
<reference evidence="2 3" key="1">
    <citation type="submission" date="2018-09" db="EMBL/GenBank/DDBJ databases">
        <title>Genome sequencing of strain 6GH32-13.</title>
        <authorList>
            <person name="Weon H.-Y."/>
            <person name="Heo J."/>
            <person name="Kwon S.-W."/>
        </authorList>
    </citation>
    <scope>NUCLEOTIDE SEQUENCE [LARGE SCALE GENOMIC DNA]</scope>
    <source>
        <strain evidence="2 3">5GH32-13</strain>
    </source>
</reference>
<evidence type="ECO:0000313" key="3">
    <source>
        <dbReference type="Proteomes" id="UP000263900"/>
    </source>
</evidence>
<dbReference type="RefSeq" id="WP_119049732.1">
    <property type="nucleotide sequence ID" value="NZ_CP032157.1"/>
</dbReference>
<evidence type="ECO:0008006" key="4">
    <source>
        <dbReference type="Google" id="ProtNLM"/>
    </source>
</evidence>
<keyword evidence="1" id="KW-0732">Signal</keyword>
<dbReference type="AlphaFoldDB" id="A0A3B7MI42"/>
<dbReference type="OrthoDB" id="7506908at2"/>
<dbReference type="KEGG" id="pseg:D3H65_07740"/>
<dbReference type="InterPro" id="IPR014710">
    <property type="entry name" value="RmlC-like_jellyroll"/>
</dbReference>
<dbReference type="CDD" id="cd06989">
    <property type="entry name" value="cupin_DRT102"/>
    <property type="match status" value="1"/>
</dbReference>
<dbReference type="InterPro" id="IPR011051">
    <property type="entry name" value="RmlC_Cupin_sf"/>
</dbReference>
<dbReference type="Proteomes" id="UP000263900">
    <property type="component" value="Chromosome"/>
</dbReference>
<feature type="signal peptide" evidence="1">
    <location>
        <begin position="1"/>
        <end position="23"/>
    </location>
</feature>
<proteinExistence type="predicted"/>
<dbReference type="SUPFAM" id="SSF51182">
    <property type="entry name" value="RmlC-like cupins"/>
    <property type="match status" value="1"/>
</dbReference>
<feature type="chain" id="PRO_5017571128" description="Cupin domain-containing protein" evidence="1">
    <location>
        <begin position="24"/>
        <end position="160"/>
    </location>
</feature>
<name>A0A3B7MI42_9BACT</name>
<evidence type="ECO:0000256" key="1">
    <source>
        <dbReference type="SAM" id="SignalP"/>
    </source>
</evidence>
<accession>A0A3B7MI42</accession>
<dbReference type="EMBL" id="CP032157">
    <property type="protein sequence ID" value="AXY73878.1"/>
    <property type="molecule type" value="Genomic_DNA"/>
</dbReference>
<organism evidence="2 3">
    <name type="scientific">Paraflavitalea soli</name>
    <dbReference type="NCBI Taxonomy" id="2315862"/>
    <lineage>
        <taxon>Bacteria</taxon>
        <taxon>Pseudomonadati</taxon>
        <taxon>Bacteroidota</taxon>
        <taxon>Chitinophagia</taxon>
        <taxon>Chitinophagales</taxon>
        <taxon>Chitinophagaceae</taxon>
        <taxon>Paraflavitalea</taxon>
    </lineage>
</organism>
<gene>
    <name evidence="2" type="ORF">D3H65_07740</name>
</gene>
<sequence>MKQSACHAMALLLVPWLACNDQAAHENAKLPASPTPEAAMILPAVPDTTLPSGRRNIYLAGLRNKPGFFVERSVFPAGYKGLPHIHNGDIYVTIIKGSVYIALGNRFDTTARVPVYGPGSFIVIKADQPHYEWFTEPCTMQIEGIGPNETFYVNEPGSKK</sequence>